<dbReference type="PANTHER" id="PTHR11103:SF18">
    <property type="entry name" value="SLR1189 PROTEIN"/>
    <property type="match status" value="1"/>
</dbReference>
<keyword evidence="3" id="KW-0479">Metal-binding</keyword>
<dbReference type="InterPro" id="IPR036589">
    <property type="entry name" value="HCY_dom_sf"/>
</dbReference>
<dbReference type="Gene3D" id="3.20.20.330">
    <property type="entry name" value="Homocysteine-binding-like domain"/>
    <property type="match status" value="1"/>
</dbReference>
<keyword evidence="5" id="KW-0560">Oxidoreductase</keyword>
<evidence type="ECO:0000259" key="4">
    <source>
        <dbReference type="PROSITE" id="PS50970"/>
    </source>
</evidence>
<keyword evidence="1 3" id="KW-0489">Methyltransferase</keyword>
<dbReference type="PROSITE" id="PS50970">
    <property type="entry name" value="HCY"/>
    <property type="match status" value="1"/>
</dbReference>
<reference evidence="5" key="1">
    <citation type="submission" date="2020-02" db="EMBL/GenBank/DDBJ databases">
        <authorList>
            <person name="Meier V. D."/>
        </authorList>
    </citation>
    <scope>NUCLEOTIDE SEQUENCE</scope>
    <source>
        <strain evidence="5">AVDCRST_MAG93</strain>
    </source>
</reference>
<name>A0A6J4IRV1_9CHLR</name>
<feature type="binding site" evidence="3">
    <location>
        <position position="278"/>
    </location>
    <ligand>
        <name>Zn(2+)</name>
        <dbReference type="ChEBI" id="CHEBI:29105"/>
    </ligand>
</feature>
<dbReference type="EC" id="1.5.1.20" evidence="5"/>
<dbReference type="NCBIfam" id="NF006396">
    <property type="entry name" value="PRK08645.1"/>
    <property type="match status" value="1"/>
</dbReference>
<comment type="cofactor">
    <cofactor evidence="3">
        <name>Zn(2+)</name>
        <dbReference type="ChEBI" id="CHEBI:29105"/>
    </cofactor>
</comment>
<feature type="binding site" evidence="3">
    <location>
        <position position="277"/>
    </location>
    <ligand>
        <name>Zn(2+)</name>
        <dbReference type="ChEBI" id="CHEBI:29105"/>
    </ligand>
</feature>
<proteinExistence type="predicted"/>
<dbReference type="GO" id="GO:0006555">
    <property type="term" value="P:methionine metabolic process"/>
    <property type="evidence" value="ECO:0007669"/>
    <property type="project" value="InterPro"/>
</dbReference>
<sequence length="454" mass="48737">MAHPFLDRIARGPILGDGAMGTQLYAHGIDLEGCFDAVNLDNLDLVRTIHRDYINAGSELIETNTYGANRLKLERFGLGDRVADINKRALRAARDAREIGGQTVLIAGAVGPLGAVLEPYGNLKPAKAREVFAEQIAVLLEQGADLLMFETFGDLQELLLAIDAARSVGDLPIVAQMSFDSDGRTAVGNTPEEVVRALVARDVAMIGVNCSVGPQRLFKVVEAMHIAEPNARLAAQPNAGWPTELNNRILYPSTPEYVARYARRMIEELGVSLVGGCCGTTPDHIAAIRGQLTSLQADAVASHVHVVTSPEPARRAATAVPQTLLAQKIEAGEFIVSVEIDPPKGHNPRKCIDGALMLKEVGVNFINVADSPMSRVRMGPLAMCSLIQRETGLETIIHFTTRDRSLMGLQSDLLGAHALNIRNVLTLKGDPPTLGNYPGTSGVFDVDTLGLVRI</sequence>
<dbReference type="GO" id="GO:0046872">
    <property type="term" value="F:metal ion binding"/>
    <property type="evidence" value="ECO:0007669"/>
    <property type="project" value="UniProtKB-KW"/>
</dbReference>
<evidence type="ECO:0000256" key="2">
    <source>
        <dbReference type="ARBA" id="ARBA00022679"/>
    </source>
</evidence>
<dbReference type="SUPFAM" id="SSF82282">
    <property type="entry name" value="Homocysteine S-methyltransferase"/>
    <property type="match status" value="1"/>
</dbReference>
<accession>A0A6J4IRV1</accession>
<dbReference type="InterPro" id="IPR003171">
    <property type="entry name" value="Mehydrof_redctse-like"/>
</dbReference>
<feature type="non-terminal residue" evidence="5">
    <location>
        <position position="454"/>
    </location>
</feature>
<organism evidence="5">
    <name type="scientific">uncultured Chloroflexia bacterium</name>
    <dbReference type="NCBI Taxonomy" id="1672391"/>
    <lineage>
        <taxon>Bacteria</taxon>
        <taxon>Bacillati</taxon>
        <taxon>Chloroflexota</taxon>
        <taxon>Chloroflexia</taxon>
        <taxon>environmental samples</taxon>
    </lineage>
</organism>
<dbReference type="AlphaFoldDB" id="A0A6J4IRV1"/>
<dbReference type="Pfam" id="PF02219">
    <property type="entry name" value="MTHFR"/>
    <property type="match status" value="1"/>
</dbReference>
<evidence type="ECO:0000256" key="1">
    <source>
        <dbReference type="ARBA" id="ARBA00022603"/>
    </source>
</evidence>
<dbReference type="EMBL" id="CADCTR010000704">
    <property type="protein sequence ID" value="CAA9258246.1"/>
    <property type="molecule type" value="Genomic_DNA"/>
</dbReference>
<evidence type="ECO:0000313" key="5">
    <source>
        <dbReference type="EMBL" id="CAA9258246.1"/>
    </source>
</evidence>
<dbReference type="Gene3D" id="3.20.20.220">
    <property type="match status" value="1"/>
</dbReference>
<dbReference type="GO" id="GO:0004489">
    <property type="term" value="F:methylenetetrahydrofolate reductase [NAD(P)H] activity"/>
    <property type="evidence" value="ECO:0007669"/>
    <property type="project" value="UniProtKB-EC"/>
</dbReference>
<feature type="binding site" evidence="3">
    <location>
        <position position="210"/>
    </location>
    <ligand>
        <name>Zn(2+)</name>
        <dbReference type="ChEBI" id="CHEBI:29105"/>
    </ligand>
</feature>
<dbReference type="InterPro" id="IPR003726">
    <property type="entry name" value="HCY_dom"/>
</dbReference>
<dbReference type="GO" id="GO:0008168">
    <property type="term" value="F:methyltransferase activity"/>
    <property type="evidence" value="ECO:0007669"/>
    <property type="project" value="UniProtKB-UniRule"/>
</dbReference>
<feature type="domain" description="Hcy-binding" evidence="4">
    <location>
        <begin position="2"/>
        <end position="292"/>
    </location>
</feature>
<gene>
    <name evidence="5" type="ORF">AVDCRST_MAG93-2067</name>
</gene>
<protein>
    <submittedName>
        <fullName evidence="5">5,10-methylenetetrahydrofolate reductase / Homolog of homocysteine-binding domain</fullName>
        <ecNumber evidence="5">1.5.1.20</ecNumber>
    </submittedName>
</protein>
<evidence type="ECO:0000256" key="3">
    <source>
        <dbReference type="PROSITE-ProRule" id="PRU00333"/>
    </source>
</evidence>
<dbReference type="Pfam" id="PF02574">
    <property type="entry name" value="S-methyl_trans"/>
    <property type="match status" value="1"/>
</dbReference>
<keyword evidence="2 3" id="KW-0808">Transferase</keyword>
<dbReference type="PANTHER" id="PTHR11103">
    <property type="entry name" value="SLR1189 PROTEIN"/>
    <property type="match status" value="1"/>
</dbReference>
<dbReference type="GO" id="GO:0032259">
    <property type="term" value="P:methylation"/>
    <property type="evidence" value="ECO:0007669"/>
    <property type="project" value="UniProtKB-KW"/>
</dbReference>
<keyword evidence="3" id="KW-0862">Zinc</keyword>